<keyword evidence="2" id="KW-1185">Reference proteome</keyword>
<reference evidence="1 2" key="1">
    <citation type="submission" date="2019-08" db="EMBL/GenBank/DDBJ databases">
        <title>The genome of the soybean aphid Biotype 1, its phylome, world population structure and adaptation to the North American continent.</title>
        <authorList>
            <person name="Giordano R."/>
            <person name="Donthu R.K."/>
            <person name="Hernandez A.G."/>
            <person name="Wright C.L."/>
            <person name="Zimin A.V."/>
        </authorList>
    </citation>
    <scope>NUCLEOTIDE SEQUENCE [LARGE SCALE GENOMIC DNA]</scope>
    <source>
        <tissue evidence="1">Whole aphids</tissue>
    </source>
</reference>
<comment type="caution">
    <text evidence="1">The sequence shown here is derived from an EMBL/GenBank/DDBJ whole genome shotgun (WGS) entry which is preliminary data.</text>
</comment>
<protein>
    <submittedName>
        <fullName evidence="1">Uncharacterized protein</fullName>
    </submittedName>
</protein>
<organism evidence="1 2">
    <name type="scientific">Aphis glycines</name>
    <name type="common">Soybean aphid</name>
    <dbReference type="NCBI Taxonomy" id="307491"/>
    <lineage>
        <taxon>Eukaryota</taxon>
        <taxon>Metazoa</taxon>
        <taxon>Ecdysozoa</taxon>
        <taxon>Arthropoda</taxon>
        <taxon>Hexapoda</taxon>
        <taxon>Insecta</taxon>
        <taxon>Pterygota</taxon>
        <taxon>Neoptera</taxon>
        <taxon>Paraneoptera</taxon>
        <taxon>Hemiptera</taxon>
        <taxon>Sternorrhyncha</taxon>
        <taxon>Aphidomorpha</taxon>
        <taxon>Aphidoidea</taxon>
        <taxon>Aphididae</taxon>
        <taxon>Aphidini</taxon>
        <taxon>Aphis</taxon>
        <taxon>Aphis</taxon>
    </lineage>
</organism>
<dbReference type="GO" id="GO:0017056">
    <property type="term" value="F:structural constituent of nuclear pore"/>
    <property type="evidence" value="ECO:0007669"/>
    <property type="project" value="InterPro"/>
</dbReference>
<sequence>MNSKQSNCWKQFYYKLNKLNVNYTDESIESMMYDSLEDMKKGILKFKFHASSRLVFYKNDKSDTDYLYPLLSQLLFINEQDAKIVYNKYNEFVCQNELNTAMTEHELHNVCVDVWKFYNEEVLFLFRSLKFILTAAENPNCHYSAICKKIVRKQNWKEWYISLREQLSHVRSLTFFDTIVYKPLQKIIHKNLLTFVLNQQIEILQLMVLTSLRVDQITKDDFNIWITNLIDNNFGKNQTLEYDYNNLQTAYSSFMSQISSLETLHSLQIIALLWEHENYIWSTNIEFNEADKIIRMIQPSSEYGVVLMGWTLLHLKGKFGIKVPQKLEVYTEAMSTLKMWPSLLGMCQSSAVKDHPIIDKLGRVLCENLIIESIELDVFELVDYDPIIIKLLSYLLKRNPRLSIETINNLESGVGLFIKKFIDMYPVNLCSLFELFTGIIKGAPQSLNKVWNLMNNINSFTAVAPPDGQYIYEQETDTFLLTDQYYVNDSIYSIEIPKSTRFILNGDMVRFNIKVPLFYFLNSAINNFRMCRDEDRKTSSYISIKQMLINSVKIIQSIAHVATSLNDDIMRTCETLLTLVPSVSYIDSNYVSDPEVVSEILKLARYILVYFPEQTMCYFNANNFFPFLMGGLEDSVVNLHPFSQNSIALMILKYGSEVYPVLTQYVKLIEASLKIRHVLTCQCATAGVMFVFKTIMPLLAVPDFFIGSKEKMDLGWACMRLMYVVSVLEPESEEENSMMVIKKVLDLCLPFSPTSIASLMILNIASIGENDFIKIMHNYHSWTSGIGKRNIQCLIFALSLLNYIIDIKSLSLVKQGSNTALFDPERRLAVLLSYRLTVFHNKLSTLSLTILGTLAEKRFVSFSLSMGFDNDKIARKEMVSYLKLHRLHSNNIVKMLKFLHNAITYQCKMFEIILNVELLENCIKDKKQIEYNDDSILWFIEVELETDDFKQEQENNIYLETLGIIHTLWYNRFNLAMHYLQQNKNFWKLIFKPLFHNKMIPEINSEVFSILSLQAHYCPIESNKEFAEQLDIFLKTRLNSMLKGFLNFFEDNNDALIDIKRKLIYSWKFFTLLILKHRDSVVNDKHLVVDNILKLFMIELKSNDISSIVSLGESLLIMLQMWKKNCIINSESTINDVQTILKLLNDNESLAKSQTSKTIVLIVVNEIANIIFFNDAAITENVQKDVFSNEMYSTICELAENQLENINETDHEYRSIVTNVKLTNSLFYKIIPVIVRSSSNWRQSYLLTNTICQLLKFVDKSNKENQINSVTVEVTDFLLYLSSFKDFHSQFGTQPYIIKHLCSVLSTKFTDFDIKFDDPKRLCVYKNYFKMLVNFLNICDHCVKREVIQQLTSIFLDLSIILNFPKNMKLTTPHLNLAQAVIKLMNVIVSKEYYYHWQSVGGSCYIALEKIIISIWDCAYGSYLQLNDPDALIMSMFKNEKVQLNLPGWKTRGDLFTEKDLMTINTTRKILFEMLYSCNSILVRIMIPPYEIVSLLQLGISDASVFNNIVSKEIIIDKRFSTFFTVDGLIEMIVFLSDKITRHGAVSTSLISALNERYVLDVDLASLNDALELCVYTFTSQLLMKVSQNSDNNQQLCEIAEVAKNMSLLLYRTISKDVEDKRITSFDIRSQQSNGDGTEDLLIGFMKLLEFIKDIHRSSTISTKKDLSITGYSILR</sequence>
<dbReference type="InterPro" id="IPR044840">
    <property type="entry name" value="Nup188"/>
</dbReference>
<accession>A0A6G0TV12</accession>
<dbReference type="Proteomes" id="UP000475862">
    <property type="component" value="Unassembled WGS sequence"/>
</dbReference>
<evidence type="ECO:0000313" key="1">
    <source>
        <dbReference type="EMBL" id="KAE9539595.1"/>
    </source>
</evidence>
<evidence type="ECO:0000313" key="2">
    <source>
        <dbReference type="Proteomes" id="UP000475862"/>
    </source>
</evidence>
<dbReference type="GO" id="GO:0006405">
    <property type="term" value="P:RNA export from nucleus"/>
    <property type="evidence" value="ECO:0007669"/>
    <property type="project" value="TreeGrafter"/>
</dbReference>
<dbReference type="PANTHER" id="PTHR31431:SF1">
    <property type="entry name" value="NUCLEOPORIN NUP188"/>
    <property type="match status" value="1"/>
</dbReference>
<dbReference type="GO" id="GO:0044611">
    <property type="term" value="C:nuclear pore inner ring"/>
    <property type="evidence" value="ECO:0007669"/>
    <property type="project" value="TreeGrafter"/>
</dbReference>
<dbReference type="GO" id="GO:0006606">
    <property type="term" value="P:protein import into nucleus"/>
    <property type="evidence" value="ECO:0007669"/>
    <property type="project" value="TreeGrafter"/>
</dbReference>
<dbReference type="EMBL" id="VYZN01000014">
    <property type="protein sequence ID" value="KAE9539595.1"/>
    <property type="molecule type" value="Genomic_DNA"/>
</dbReference>
<name>A0A6G0TV12_APHGL</name>
<dbReference type="PANTHER" id="PTHR31431">
    <property type="entry name" value="NUCLEOPORIN NUP188 HOMOLOG"/>
    <property type="match status" value="1"/>
</dbReference>
<proteinExistence type="predicted"/>
<dbReference type="OrthoDB" id="102511at2759"/>
<gene>
    <name evidence="1" type="ORF">AGLY_004847</name>
</gene>